<comment type="caution">
    <text evidence="1">The sequence shown here is derived from an EMBL/GenBank/DDBJ whole genome shotgun (WGS) entry which is preliminary data.</text>
</comment>
<protein>
    <submittedName>
        <fullName evidence="1">Uncharacterized protein</fullName>
    </submittedName>
</protein>
<reference evidence="1" key="1">
    <citation type="journal article" date="2014" name="Front. Microbiol.">
        <title>High frequency of phylogenetically diverse reductive dehalogenase-homologous genes in deep subseafloor sedimentary metagenomes.</title>
        <authorList>
            <person name="Kawai M."/>
            <person name="Futagami T."/>
            <person name="Toyoda A."/>
            <person name="Takaki Y."/>
            <person name="Nishi S."/>
            <person name="Hori S."/>
            <person name="Arai W."/>
            <person name="Tsubouchi T."/>
            <person name="Morono Y."/>
            <person name="Uchiyama I."/>
            <person name="Ito T."/>
            <person name="Fujiyama A."/>
            <person name="Inagaki F."/>
            <person name="Takami H."/>
        </authorList>
    </citation>
    <scope>NUCLEOTIDE SEQUENCE</scope>
    <source>
        <strain evidence="1">Expedition CK06-06</strain>
    </source>
</reference>
<sequence length="150" mass="16970">MDLIKLIKRPSTITSERVEVNIQEVSDILGVCRFLRAPKHVFITDEPVYEERNGRTFYRGLQPKNRRDVIFLSAQSDVTMIPHEAWHAMTGLGELTAYPVGRIVAAKYEFVKKFPRLKALFSGFTNAFVQPTIQRVTRSSLMASGGTPKA</sequence>
<organism evidence="1">
    <name type="scientific">marine sediment metagenome</name>
    <dbReference type="NCBI Taxonomy" id="412755"/>
    <lineage>
        <taxon>unclassified sequences</taxon>
        <taxon>metagenomes</taxon>
        <taxon>ecological metagenomes</taxon>
    </lineage>
</organism>
<gene>
    <name evidence="1" type="ORF">S03H2_27475</name>
</gene>
<accession>X1HWE5</accession>
<dbReference type="EMBL" id="BARU01016538">
    <property type="protein sequence ID" value="GAH49618.1"/>
    <property type="molecule type" value="Genomic_DNA"/>
</dbReference>
<evidence type="ECO:0000313" key="1">
    <source>
        <dbReference type="EMBL" id="GAH49618.1"/>
    </source>
</evidence>
<dbReference type="AlphaFoldDB" id="X1HWE5"/>
<name>X1HWE5_9ZZZZ</name>
<proteinExistence type="predicted"/>